<name>A0ABM3R419_SPIOL</name>
<evidence type="ECO:0000313" key="2">
    <source>
        <dbReference type="Proteomes" id="UP000813463"/>
    </source>
</evidence>
<organism evidence="2 3">
    <name type="scientific">Spinacia oleracea</name>
    <name type="common">Spinach</name>
    <dbReference type="NCBI Taxonomy" id="3562"/>
    <lineage>
        <taxon>Eukaryota</taxon>
        <taxon>Viridiplantae</taxon>
        <taxon>Streptophyta</taxon>
        <taxon>Embryophyta</taxon>
        <taxon>Tracheophyta</taxon>
        <taxon>Spermatophyta</taxon>
        <taxon>Magnoliopsida</taxon>
        <taxon>eudicotyledons</taxon>
        <taxon>Gunneridae</taxon>
        <taxon>Pentapetalae</taxon>
        <taxon>Caryophyllales</taxon>
        <taxon>Chenopodiaceae</taxon>
        <taxon>Chenopodioideae</taxon>
        <taxon>Anserineae</taxon>
        <taxon>Spinacia</taxon>
    </lineage>
</organism>
<reference evidence="2" key="1">
    <citation type="journal article" date="2021" name="Nat. Commun.">
        <title>Genomic analyses provide insights into spinach domestication and the genetic basis of agronomic traits.</title>
        <authorList>
            <person name="Cai X."/>
            <person name="Sun X."/>
            <person name="Xu C."/>
            <person name="Sun H."/>
            <person name="Wang X."/>
            <person name="Ge C."/>
            <person name="Zhang Z."/>
            <person name="Wang Q."/>
            <person name="Fei Z."/>
            <person name="Jiao C."/>
            <person name="Wang Q."/>
        </authorList>
    </citation>
    <scope>NUCLEOTIDE SEQUENCE [LARGE SCALE GENOMIC DNA]</scope>
    <source>
        <strain evidence="2">cv. Varoflay</strain>
    </source>
</reference>
<evidence type="ECO:0000259" key="1">
    <source>
        <dbReference type="Pfam" id="PF13966"/>
    </source>
</evidence>
<evidence type="ECO:0000313" key="3">
    <source>
        <dbReference type="RefSeq" id="XP_056690365.1"/>
    </source>
</evidence>
<protein>
    <recommendedName>
        <fullName evidence="1">Reverse transcriptase zinc-binding domain-containing protein</fullName>
    </recommendedName>
</protein>
<dbReference type="Proteomes" id="UP000813463">
    <property type="component" value="Chromosome 1"/>
</dbReference>
<dbReference type="PANTHER" id="PTHR33116:SF84">
    <property type="entry name" value="RNA-DIRECTED DNA POLYMERASE"/>
    <property type="match status" value="1"/>
</dbReference>
<dbReference type="PANTHER" id="PTHR33116">
    <property type="entry name" value="REVERSE TRANSCRIPTASE ZINC-BINDING DOMAIN-CONTAINING PROTEIN-RELATED-RELATED"/>
    <property type="match status" value="1"/>
</dbReference>
<feature type="domain" description="Reverse transcriptase zinc-binding" evidence="1">
    <location>
        <begin position="11"/>
        <end position="95"/>
    </location>
</feature>
<dbReference type="Pfam" id="PF13966">
    <property type="entry name" value="zf-RVT"/>
    <property type="match status" value="1"/>
</dbReference>
<gene>
    <name evidence="3" type="primary">LOC130465573</name>
</gene>
<reference evidence="3" key="2">
    <citation type="submission" date="2025-08" db="UniProtKB">
        <authorList>
            <consortium name="RefSeq"/>
        </authorList>
    </citation>
    <scope>IDENTIFICATION</scope>
    <source>
        <tissue evidence="3">Leaf</tissue>
    </source>
</reference>
<dbReference type="RefSeq" id="XP_056690365.1">
    <property type="nucleotide sequence ID" value="XM_056834387.1"/>
</dbReference>
<sequence>MCKQIFFSGQYSIRKMYQGLLGQFPKVQWRRVLCNSSASPKSLFILWLALHGRLPTKDRILQWGIVTDGLCSLCGSKLESTQHLFFQCSFSKKVWQKFLQGLHISRAVQNFDQEIQFPIRMSKNTIAVSKLFLAGFAETVYGLWLQRNQRVFAGHIQTAEQISRDVIFRVACRYRDSDLHLLLF</sequence>
<accession>A0ABM3R419</accession>
<dbReference type="InterPro" id="IPR026960">
    <property type="entry name" value="RVT-Znf"/>
</dbReference>
<dbReference type="GeneID" id="130465573"/>
<keyword evidence="2" id="KW-1185">Reference proteome</keyword>
<proteinExistence type="predicted"/>